<dbReference type="Pfam" id="PF00413">
    <property type="entry name" value="Peptidase_M10"/>
    <property type="match status" value="1"/>
</dbReference>
<sequence length="272" mass="33346">MNLFKYCLLIFISIIYLYNNIINNVYKRNNNCFLKQIIYIKDIIYFNNNIRNMSSISEWSNFLYKNNIFCSVDTINNIINNIYNNNTILLIKKLYKCINKIKYIKTESNCNKNELIYWNYVSNNDFEYNYIFNIFNKCFEAWNKYRKYTCKTLIFKNNTNYEVTEISIQNNSFIIYDKYIRNYRNENFEKLVLGHFHTKYIHLKYDYIKYNINDEKNLIILIMHEIGHLIGLDHNNNMYSVMNKYHNNNLYKYLNVSDPANILHYFDVYKMN</sequence>
<evidence type="ECO:0000313" key="7">
    <source>
        <dbReference type="EMBL" id="CCU56289.1"/>
    </source>
</evidence>
<dbReference type="GO" id="GO:0004222">
    <property type="term" value="F:metalloendopeptidase activity"/>
    <property type="evidence" value="ECO:0007669"/>
    <property type="project" value="InterPro"/>
</dbReference>
<accession>A0A916NYF0</accession>
<evidence type="ECO:0000256" key="1">
    <source>
        <dbReference type="ARBA" id="ARBA00022670"/>
    </source>
</evidence>
<dbReference type="RefSeq" id="YP_008003608.1">
    <property type="nucleotide sequence ID" value="NC_021246.1"/>
</dbReference>
<gene>
    <name evidence="7" type="ORF">MYSEV_091</name>
</gene>
<dbReference type="GO" id="GO:0008270">
    <property type="term" value="F:zinc ion binding"/>
    <property type="evidence" value="ECO:0007669"/>
    <property type="project" value="InterPro"/>
</dbReference>
<dbReference type="OrthoDB" id="35933at10239"/>
<feature type="transmembrane region" description="Helical" evidence="5">
    <location>
        <begin position="7"/>
        <end position="26"/>
    </location>
</feature>
<dbReference type="EMBL" id="HF679134">
    <property type="protein sequence ID" value="CCU56289.1"/>
    <property type="molecule type" value="Genomic_DNA"/>
</dbReference>
<dbReference type="InterPro" id="IPR001818">
    <property type="entry name" value="Pept_M10_metallopeptidase"/>
</dbReference>
<dbReference type="Proteomes" id="UP000792671">
    <property type="component" value="Genome"/>
</dbReference>
<proteinExistence type="predicted"/>
<keyword evidence="5" id="KW-1133">Transmembrane helix</keyword>
<evidence type="ECO:0000259" key="6">
    <source>
        <dbReference type="Pfam" id="PF00413"/>
    </source>
</evidence>
<keyword evidence="4" id="KW-0862">Zinc</keyword>
<dbReference type="KEGG" id="vg:15613713"/>
<keyword evidence="3" id="KW-0378">Hydrolase</keyword>
<name>A0A916NYF0_9POXV</name>
<reference evidence="7 8" key="1">
    <citation type="journal article" date="2013" name="J. Virol.">
        <title>New Insights into the Evolution of Entomopoxvirinae from the Complete Genome Sequences of Four Entomopoxviruses Infecting Adoxophyes honmai, Choristoneura biennis, Choristoneura rosaceana, and Mythimna separata.</title>
        <authorList>
            <person name="Theze J."/>
            <person name="Takatsuka J."/>
            <person name="Li Z."/>
            <person name="Gallais J."/>
            <person name="Doucet D."/>
            <person name="Arif B."/>
            <person name="Nakai M."/>
            <person name="Herniou E.A."/>
        </authorList>
    </citation>
    <scope>NUCLEOTIDE SEQUENCE [LARGE SCALE GENOMIC DNA]</scope>
</reference>
<feature type="domain" description="Peptidase M10 metallopeptidase" evidence="6">
    <location>
        <begin position="112"/>
        <end position="258"/>
    </location>
</feature>
<evidence type="ECO:0000256" key="4">
    <source>
        <dbReference type="ARBA" id="ARBA00022833"/>
    </source>
</evidence>
<keyword evidence="1" id="KW-0645">Protease</keyword>
<evidence type="ECO:0000256" key="2">
    <source>
        <dbReference type="ARBA" id="ARBA00022723"/>
    </source>
</evidence>
<keyword evidence="5" id="KW-0812">Transmembrane</keyword>
<evidence type="ECO:0000256" key="3">
    <source>
        <dbReference type="ARBA" id="ARBA00022801"/>
    </source>
</evidence>
<dbReference type="SUPFAM" id="SSF55486">
    <property type="entry name" value="Metalloproteases ('zincins'), catalytic domain"/>
    <property type="match status" value="1"/>
</dbReference>
<evidence type="ECO:0000313" key="8">
    <source>
        <dbReference type="Proteomes" id="UP000792671"/>
    </source>
</evidence>
<keyword evidence="5" id="KW-0472">Membrane</keyword>
<protein>
    <recommendedName>
        <fullName evidence="6">Peptidase M10 metallopeptidase domain-containing protein</fullName>
    </recommendedName>
</protein>
<dbReference type="Gene3D" id="3.40.390.10">
    <property type="entry name" value="Collagenase (Catalytic Domain)"/>
    <property type="match status" value="1"/>
</dbReference>
<dbReference type="GeneID" id="15613713"/>
<dbReference type="InterPro" id="IPR024079">
    <property type="entry name" value="MetalloPept_cat_dom_sf"/>
</dbReference>
<evidence type="ECO:0000256" key="5">
    <source>
        <dbReference type="SAM" id="Phobius"/>
    </source>
</evidence>
<organism evidence="7 8">
    <name type="scientific">Mythimna separata entomopoxvirus 'L'</name>
    <dbReference type="NCBI Taxonomy" id="1293572"/>
    <lineage>
        <taxon>Viruses</taxon>
        <taxon>Varidnaviria</taxon>
        <taxon>Bamfordvirae</taxon>
        <taxon>Nucleocytoviricota</taxon>
        <taxon>Pokkesviricetes</taxon>
        <taxon>Chitovirales</taxon>
        <taxon>Poxviridae</taxon>
        <taxon>Entomopoxvirinae</taxon>
        <taxon>Betaentomopoxvirus</taxon>
        <taxon>Betaentomopoxvirus mseparata</taxon>
        <taxon>Mythimna separata entomopoxvirus</taxon>
    </lineage>
</organism>
<dbReference type="GO" id="GO:0006508">
    <property type="term" value="P:proteolysis"/>
    <property type="evidence" value="ECO:0007669"/>
    <property type="project" value="UniProtKB-KW"/>
</dbReference>
<keyword evidence="2" id="KW-0479">Metal-binding</keyword>
<keyword evidence="8" id="KW-1185">Reference proteome</keyword>
<dbReference type="GO" id="GO:0031012">
    <property type="term" value="C:extracellular matrix"/>
    <property type="evidence" value="ECO:0007669"/>
    <property type="project" value="InterPro"/>
</dbReference>